<accession>A0A8S5SHQ8</accession>
<feature type="coiled-coil region" evidence="1">
    <location>
        <begin position="112"/>
        <end position="139"/>
    </location>
</feature>
<evidence type="ECO:0000313" key="2">
    <source>
        <dbReference type="EMBL" id="DAF50545.1"/>
    </source>
</evidence>
<name>A0A8S5SHQ8_9CAUD</name>
<organism evidence="2">
    <name type="scientific">Siphoviridae sp. cthH09</name>
    <dbReference type="NCBI Taxonomy" id="2827915"/>
    <lineage>
        <taxon>Viruses</taxon>
        <taxon>Duplodnaviria</taxon>
        <taxon>Heunggongvirae</taxon>
        <taxon>Uroviricota</taxon>
        <taxon>Caudoviricetes</taxon>
    </lineage>
</organism>
<protein>
    <submittedName>
        <fullName evidence="2">Dynein light chain 2, General display, Leucine zipper, Hub.9A</fullName>
    </submittedName>
</protein>
<reference evidence="2" key="1">
    <citation type="journal article" date="2021" name="Proc. Natl. Acad. Sci. U.S.A.">
        <title>A Catalog of Tens of Thousands of Viruses from Human Metagenomes Reveals Hidden Associations with Chronic Diseases.</title>
        <authorList>
            <person name="Tisza M.J."/>
            <person name="Buck C.B."/>
        </authorList>
    </citation>
    <scope>NUCLEOTIDE SEQUENCE</scope>
    <source>
        <strain evidence="2">CthH09</strain>
    </source>
</reference>
<dbReference type="EMBL" id="BK032597">
    <property type="protein sequence ID" value="DAF50545.1"/>
    <property type="molecule type" value="Genomic_DNA"/>
</dbReference>
<keyword evidence="1" id="KW-0175">Coiled coil</keyword>
<sequence>MKGIPCGVPFLIYLKGRRRSMKRDFALILPNKDTAEHEVMAITIFDSPTEADMGARAIYGATAYAMESSMWDLKEPCIYKDGAFFNLKMKEMRDEKGELQLVRVGEEKAERIPSQAEQIAELKRQNEELRQTVNSLVLDSLGGE</sequence>
<evidence type="ECO:0000256" key="1">
    <source>
        <dbReference type="SAM" id="Coils"/>
    </source>
</evidence>
<proteinExistence type="predicted"/>